<name>A0A646KL03_STRJU</name>
<keyword evidence="4" id="KW-1185">Reference proteome</keyword>
<dbReference type="SUPFAM" id="SSF52833">
    <property type="entry name" value="Thioredoxin-like"/>
    <property type="match status" value="1"/>
</dbReference>
<keyword evidence="1" id="KW-0812">Transmembrane</keyword>
<sequence>MAFVVAGLVLVGAIGLLNLLLITAVIRRLRRQEEERGEALRSGPRPGEELPEFSAVALSGRSVSRAGLAGGPAVLVFLSTGCPACPAAVPRLVEYAAQAGLDRERTIVVITGAESEAGELIEPLAGVATVVTEPFPGELSRTFSVSGTPTTVIVGMDGRVAYAEAGTSPLIAPAAA</sequence>
<dbReference type="Pfam" id="PF08534">
    <property type="entry name" value="Redoxin"/>
    <property type="match status" value="1"/>
</dbReference>
<evidence type="ECO:0000259" key="2">
    <source>
        <dbReference type="PROSITE" id="PS51352"/>
    </source>
</evidence>
<feature type="domain" description="Thioredoxin" evidence="2">
    <location>
        <begin position="44"/>
        <end position="176"/>
    </location>
</feature>
<dbReference type="PROSITE" id="PS51352">
    <property type="entry name" value="THIOREDOXIN_2"/>
    <property type="match status" value="1"/>
</dbReference>
<gene>
    <name evidence="3" type="ORF">FF041_21585</name>
</gene>
<accession>A0A646KL03</accession>
<dbReference type="InterPro" id="IPR013740">
    <property type="entry name" value="Redoxin"/>
</dbReference>
<keyword evidence="1" id="KW-1133">Transmembrane helix</keyword>
<dbReference type="Proteomes" id="UP000419138">
    <property type="component" value="Unassembled WGS sequence"/>
</dbReference>
<evidence type="ECO:0000313" key="4">
    <source>
        <dbReference type="Proteomes" id="UP000419138"/>
    </source>
</evidence>
<evidence type="ECO:0000256" key="1">
    <source>
        <dbReference type="SAM" id="Phobius"/>
    </source>
</evidence>
<dbReference type="EMBL" id="VCLA01000156">
    <property type="protein sequence ID" value="MQT02697.1"/>
    <property type="molecule type" value="Genomic_DNA"/>
</dbReference>
<evidence type="ECO:0000313" key="3">
    <source>
        <dbReference type="EMBL" id="MQT02697.1"/>
    </source>
</evidence>
<proteinExistence type="predicted"/>
<dbReference type="GO" id="GO:0016491">
    <property type="term" value="F:oxidoreductase activity"/>
    <property type="evidence" value="ECO:0007669"/>
    <property type="project" value="InterPro"/>
</dbReference>
<protein>
    <submittedName>
        <fullName evidence="3">TlpA family protein disulfide reductase</fullName>
    </submittedName>
</protein>
<reference evidence="3 4" key="1">
    <citation type="submission" date="2019-05" db="EMBL/GenBank/DDBJ databases">
        <title>Comparative genomics and metabolomics analyses of clavulanic acid producing Streptomyces species provides insight into specialized metabolism and evolution of beta-lactam biosynthetic gene clusters.</title>
        <authorList>
            <person name="Moore M.A."/>
            <person name="Cruz-Morales P."/>
            <person name="Barona Gomez F."/>
            <person name="Kapil T."/>
        </authorList>
    </citation>
    <scope>NUCLEOTIDE SEQUENCE [LARGE SCALE GENOMIC DNA]</scope>
    <source>
        <strain evidence="3 4">NRRL 5741</strain>
    </source>
</reference>
<dbReference type="AlphaFoldDB" id="A0A646KL03"/>
<dbReference type="RefSeq" id="WP_153524257.1">
    <property type="nucleotide sequence ID" value="NZ_JBEPDZ010000054.1"/>
</dbReference>
<dbReference type="CDD" id="cd02966">
    <property type="entry name" value="TlpA_like_family"/>
    <property type="match status" value="1"/>
</dbReference>
<dbReference type="Gene3D" id="3.40.30.10">
    <property type="entry name" value="Glutaredoxin"/>
    <property type="match status" value="1"/>
</dbReference>
<dbReference type="OrthoDB" id="128449at2"/>
<dbReference type="InterPro" id="IPR013766">
    <property type="entry name" value="Thioredoxin_domain"/>
</dbReference>
<keyword evidence="1" id="KW-0472">Membrane</keyword>
<organism evidence="3 4">
    <name type="scientific">Streptomyces jumonjinensis</name>
    <dbReference type="NCBI Taxonomy" id="1945"/>
    <lineage>
        <taxon>Bacteria</taxon>
        <taxon>Bacillati</taxon>
        <taxon>Actinomycetota</taxon>
        <taxon>Actinomycetes</taxon>
        <taxon>Kitasatosporales</taxon>
        <taxon>Streptomycetaceae</taxon>
        <taxon>Streptomyces</taxon>
    </lineage>
</organism>
<dbReference type="InterPro" id="IPR036249">
    <property type="entry name" value="Thioredoxin-like_sf"/>
</dbReference>
<comment type="caution">
    <text evidence="3">The sequence shown here is derived from an EMBL/GenBank/DDBJ whole genome shotgun (WGS) entry which is preliminary data.</text>
</comment>
<feature type="transmembrane region" description="Helical" evidence="1">
    <location>
        <begin position="6"/>
        <end position="26"/>
    </location>
</feature>